<accession>A0A382ACP4</accession>
<feature type="non-terminal residue" evidence="1">
    <location>
        <position position="1"/>
    </location>
</feature>
<dbReference type="EMBL" id="UINC01024758">
    <property type="protein sequence ID" value="SVA99041.1"/>
    <property type="molecule type" value="Genomic_DNA"/>
</dbReference>
<proteinExistence type="predicted"/>
<name>A0A382ACP4_9ZZZZ</name>
<reference evidence="1" key="1">
    <citation type="submission" date="2018-05" db="EMBL/GenBank/DDBJ databases">
        <authorList>
            <person name="Lanie J.A."/>
            <person name="Ng W.-L."/>
            <person name="Kazmierczak K.M."/>
            <person name="Andrzejewski T.M."/>
            <person name="Davidsen T.M."/>
            <person name="Wayne K.J."/>
            <person name="Tettelin H."/>
            <person name="Glass J.I."/>
            <person name="Rusch D."/>
            <person name="Podicherti R."/>
            <person name="Tsui H.-C.T."/>
            <person name="Winkler M.E."/>
        </authorList>
    </citation>
    <scope>NUCLEOTIDE SEQUENCE</scope>
</reference>
<gene>
    <name evidence="1" type="ORF">METZ01_LOCUS151895</name>
</gene>
<dbReference type="AlphaFoldDB" id="A0A382ACP4"/>
<protein>
    <submittedName>
        <fullName evidence="1">Uncharacterized protein</fullName>
    </submittedName>
</protein>
<organism evidence="1">
    <name type="scientific">marine metagenome</name>
    <dbReference type="NCBI Taxonomy" id="408172"/>
    <lineage>
        <taxon>unclassified sequences</taxon>
        <taxon>metagenomes</taxon>
        <taxon>ecological metagenomes</taxon>
    </lineage>
</organism>
<sequence length="507" mass="55184">VGIFRRRSRGNDAGQWIDDQIRQALNGMTADSIVGVEFALTVGLDIERDRQTGPLDLAVNSHMGAFMFALVNGAADPMADHYAGLANYREAAADSARRFADDPTELLYRAESIISGDLQQEADPDDRIFNLFVGLMQALATPPMSSAEAGNPIDTGWMFPHIREAFLRVRNDQMAGVHGGDEEWADVGLGMIDHCRQIMAVDDEWSIDRKRGWSWWAHRLRQDIDVEPPHMEANPPYSVVRIATQVVKGVEAPDDEVGRVISDLNRRSVLTSYGWDPVGRSVCSTTALVVHPETQWMQFTVSYAVWLQIDHAEWLADQVVEQLGGAVATTPHPKSGLRPDPDGMLTGTPGAMRPTTDDIDLDALADAMSEKMADFGVCPLEDPGTNQPGFTFFAGLGKTPVEVRLLRNFRPKFSNGDFDDGPGLAVTAVDLPTGSPIEAAIRNLAEFRADPVLSLIGGWWHDGKTGGYSAFLPLIPALGVGKDDDTLAIVAVNYLLAAAGRIAIARV</sequence>
<evidence type="ECO:0000313" key="1">
    <source>
        <dbReference type="EMBL" id="SVA99041.1"/>
    </source>
</evidence>